<organism evidence="3 4">
    <name type="scientific">Brevundimonas goettingensis</name>
    <dbReference type="NCBI Taxonomy" id="2774190"/>
    <lineage>
        <taxon>Bacteria</taxon>
        <taxon>Pseudomonadati</taxon>
        <taxon>Pseudomonadota</taxon>
        <taxon>Alphaproteobacteria</taxon>
        <taxon>Caulobacterales</taxon>
        <taxon>Caulobacteraceae</taxon>
        <taxon>Brevundimonas</taxon>
    </lineage>
</organism>
<dbReference type="PANTHER" id="PTHR30451:SF5">
    <property type="entry name" value="SLR0019 PROTEIN"/>
    <property type="match status" value="1"/>
</dbReference>
<sequence length="784" mass="84669">MFRSRHETALVSLLLTTMATAPTAWAQPVDPAPAARENALEIYLLDVSINHWPLGLVGRFVSDQGRLRIPAEQFDGLGFVLDAGLATPIQGEAWIWLDRVAGLSWTTDERAQTIDFTAAPRLLKTTELRVSPGIARIEARADWGAMLAWDAFGQWSPREDDPMFSRSFSVNLDTRLFSPVFTASSGGVISGGPQEEMRFTRLETRIDFDDPGHSRRLRLGDSFTVGPNWFRTLRFGGVQLRRDFGLRPDLVTTPVPTLTQEVSVPSTVDVFINGIQRYSDAVTPGPILLRDLPVVTGANTIRAVVTEQSGRRVEVDLPFYAGNSLLAKGKTDYSVAAGFPRENYNLNSNDYGPFFISGSGAYAASDTVTLRGFVSGSSDYWGGGLGATTAVGRFLVFDGAVLGSRAGGNDGFAVYAAASRMTARLNVSAAYVRSFDYVDLPGWFGYSRYVERLTGSLGYNFGSLGQMNLVYARELAENRTLTSVVSGTYGVDVGNRRRIRLSASAYADTGTGAWGGLFSLTMPLGQNVQGFAQQSWRDGRPDSEIQFQGQQFENRLDWQFYAAADQDDNAAVSADASWHGARAELFARATRINDSTGLQAEIAQSLVLMGGQAFLTSRIDDGFTVVDTAGTQGVRVALENRPVGRTNGSGRLLVTDLQSWLPNAISLDATDLPIDAALSDNTLLVAPRAGAGMVTRFEVTRARAAIIVLHTPDGETPPAGASVRLVGQDAEAPLGFGGEIYVRGLTLGENRLEVRWRGGGCAARFTVAESESALPRLGPYPCVP</sequence>
<dbReference type="Pfam" id="PF00577">
    <property type="entry name" value="Usher"/>
    <property type="match status" value="2"/>
</dbReference>
<dbReference type="RefSeq" id="WP_207931523.1">
    <property type="nucleotide sequence ID" value="NZ_CP062222.1"/>
</dbReference>
<dbReference type="PANTHER" id="PTHR30451">
    <property type="entry name" value="OUTER MEMBRANE USHER PROTEIN"/>
    <property type="match status" value="1"/>
</dbReference>
<evidence type="ECO:0000313" key="4">
    <source>
        <dbReference type="Proteomes" id="UP000663918"/>
    </source>
</evidence>
<feature type="signal peptide" evidence="1">
    <location>
        <begin position="1"/>
        <end position="26"/>
    </location>
</feature>
<dbReference type="InterPro" id="IPR043142">
    <property type="entry name" value="PapC-like_C_sf"/>
</dbReference>
<dbReference type="InterPro" id="IPR042186">
    <property type="entry name" value="FimD_plug_dom"/>
</dbReference>
<dbReference type="GO" id="GO:0009297">
    <property type="term" value="P:pilus assembly"/>
    <property type="evidence" value="ECO:0007669"/>
    <property type="project" value="InterPro"/>
</dbReference>
<evidence type="ECO:0000259" key="2">
    <source>
        <dbReference type="Pfam" id="PF13953"/>
    </source>
</evidence>
<dbReference type="GO" id="GO:0015473">
    <property type="term" value="F:fimbrial usher porin activity"/>
    <property type="evidence" value="ECO:0007669"/>
    <property type="project" value="InterPro"/>
</dbReference>
<dbReference type="AlphaFoldDB" id="A0A975GWU5"/>
<reference evidence="3" key="1">
    <citation type="submission" date="2020-09" db="EMBL/GenBank/DDBJ databases">
        <title>Brevundimonas sp. LVF2 isolated from a puddle in Goettingen, Germany.</title>
        <authorList>
            <person name="Friedrich I."/>
            <person name="Klassen A."/>
            <person name="Hannes N."/>
            <person name="Schneider D."/>
            <person name="Hertel R."/>
            <person name="Daniel R."/>
        </authorList>
    </citation>
    <scope>NUCLEOTIDE SEQUENCE</scope>
    <source>
        <strain evidence="3">LVF2</strain>
    </source>
</reference>
<dbReference type="Proteomes" id="UP000663918">
    <property type="component" value="Chromosome"/>
</dbReference>
<evidence type="ECO:0000256" key="1">
    <source>
        <dbReference type="SAM" id="SignalP"/>
    </source>
</evidence>
<dbReference type="Pfam" id="PF13953">
    <property type="entry name" value="PapC_C"/>
    <property type="match status" value="1"/>
</dbReference>
<dbReference type="EMBL" id="CP062222">
    <property type="protein sequence ID" value="QTC92243.1"/>
    <property type="molecule type" value="Genomic_DNA"/>
</dbReference>
<dbReference type="KEGG" id="bgoe:IFJ75_04910"/>
<dbReference type="InterPro" id="IPR025949">
    <property type="entry name" value="PapC-like_C"/>
</dbReference>
<feature type="chain" id="PRO_5037409671" evidence="1">
    <location>
        <begin position="27"/>
        <end position="784"/>
    </location>
</feature>
<keyword evidence="1" id="KW-0732">Signal</keyword>
<protein>
    <submittedName>
        <fullName evidence="3">Fimbrial biogenesis outer membrane usher protein</fullName>
    </submittedName>
</protein>
<dbReference type="GO" id="GO:0009279">
    <property type="term" value="C:cell outer membrane"/>
    <property type="evidence" value="ECO:0007669"/>
    <property type="project" value="TreeGrafter"/>
</dbReference>
<name>A0A975GWU5_9CAUL</name>
<dbReference type="Gene3D" id="2.60.40.2610">
    <property type="entry name" value="Outer membrane usher protein FimD, plug domain"/>
    <property type="match status" value="1"/>
</dbReference>
<feature type="domain" description="PapC-like C-terminal" evidence="2">
    <location>
        <begin position="707"/>
        <end position="767"/>
    </location>
</feature>
<keyword evidence="4" id="KW-1185">Reference proteome</keyword>
<dbReference type="InterPro" id="IPR000015">
    <property type="entry name" value="Fimb_usher"/>
</dbReference>
<dbReference type="Gene3D" id="2.60.40.2070">
    <property type="match status" value="1"/>
</dbReference>
<proteinExistence type="predicted"/>
<evidence type="ECO:0000313" key="3">
    <source>
        <dbReference type="EMBL" id="QTC92243.1"/>
    </source>
</evidence>
<gene>
    <name evidence="3" type="ORF">IFJ75_04910</name>
</gene>
<accession>A0A975GWU5</accession>
<dbReference type="Gene3D" id="2.60.40.3110">
    <property type="match status" value="1"/>
</dbReference>